<name>A0A7J7N0U1_9MAGN</name>
<reference evidence="1 2" key="1">
    <citation type="journal article" date="2020" name="IScience">
        <title>Genome Sequencing of the Endangered Kingdonia uniflora (Circaeasteraceae, Ranunculales) Reveals Potential Mechanisms of Evolutionary Specialization.</title>
        <authorList>
            <person name="Sun Y."/>
            <person name="Deng T."/>
            <person name="Zhang A."/>
            <person name="Moore M.J."/>
            <person name="Landis J.B."/>
            <person name="Lin N."/>
            <person name="Zhang H."/>
            <person name="Zhang X."/>
            <person name="Huang J."/>
            <person name="Zhang X."/>
            <person name="Sun H."/>
            <person name="Wang H."/>
        </authorList>
    </citation>
    <scope>NUCLEOTIDE SEQUENCE [LARGE SCALE GENOMIC DNA]</scope>
    <source>
        <strain evidence="1">TB1705</strain>
        <tissue evidence="1">Leaf</tissue>
    </source>
</reference>
<keyword evidence="2" id="KW-1185">Reference proteome</keyword>
<dbReference type="AlphaFoldDB" id="A0A7J7N0U1"/>
<dbReference type="EMBL" id="JACGCM010001161">
    <property type="protein sequence ID" value="KAF6160664.1"/>
    <property type="molecule type" value="Genomic_DNA"/>
</dbReference>
<dbReference type="Proteomes" id="UP000541444">
    <property type="component" value="Unassembled WGS sequence"/>
</dbReference>
<evidence type="ECO:0000313" key="1">
    <source>
        <dbReference type="EMBL" id="KAF6160664.1"/>
    </source>
</evidence>
<organism evidence="1 2">
    <name type="scientific">Kingdonia uniflora</name>
    <dbReference type="NCBI Taxonomy" id="39325"/>
    <lineage>
        <taxon>Eukaryota</taxon>
        <taxon>Viridiplantae</taxon>
        <taxon>Streptophyta</taxon>
        <taxon>Embryophyta</taxon>
        <taxon>Tracheophyta</taxon>
        <taxon>Spermatophyta</taxon>
        <taxon>Magnoliopsida</taxon>
        <taxon>Ranunculales</taxon>
        <taxon>Circaeasteraceae</taxon>
        <taxon>Kingdonia</taxon>
    </lineage>
</organism>
<proteinExistence type="predicted"/>
<evidence type="ECO:0000313" key="2">
    <source>
        <dbReference type="Proteomes" id="UP000541444"/>
    </source>
</evidence>
<comment type="caution">
    <text evidence="1">The sequence shown here is derived from an EMBL/GenBank/DDBJ whole genome shotgun (WGS) entry which is preliminary data.</text>
</comment>
<accession>A0A7J7N0U1</accession>
<sequence length="140" mass="16118">MIFFAMTEGMQKFTLDRILDLEARHLYEQSRIIHLTTNLRRTEYRLSQLNDYLDGESIGKMTKVKRELLKRGLLGGGVRGEGHLKCCVAYPMNFKAVFDVLTESSSEEEEDIDESSTNYSDDDVIDAIKMEMLKNQAKID</sequence>
<protein>
    <submittedName>
        <fullName evidence="1">Uncharacterized protein</fullName>
    </submittedName>
</protein>
<gene>
    <name evidence="1" type="ORF">GIB67_019604</name>
</gene>